<sequence length="490" mass="52331">MIFVLRLALAAFSGFVAFASYEPLGLWWAGIAGIALLYICLIPWGTRKPTGWGGAAIGFAHGFVLYMFLLPWIGEYVGPLPWVALAVACALYSVATGAFGVFAARHRGGFIAFSVIYVAVEFARSSFPFGGFSWVRLAWGQINGPLANLAPWGGPALVTLATVVVATGAVAFFRSSRVGGTVAVVVPILLGLVAGLGVNNPEHTTDEITASAIQGNVPRMGLDFNAQRRAVLANHARVTEELAATGVEPDIVIWPENSSDVNPFTDEEARELIDDAVAAINAPVLVGTITYDHVGARNTMVVFDPATGPGDYHHKIYLQPFGETMPMRESFRLFSPYVDDAGDFKPGNGDGTVTMRDIVVGVATCYEVAFDPAYRDSVLNGAEILTTPTNNATFGFTDMTYQQLAMSRLRAIELDRALVVAATSGVSAIVHPDGSVSQKTEIFEADTLTETLPLRDSITFAARYGATVEWLLVALGVLSMGVSLVVRRRG</sequence>
<dbReference type="STRING" id="1121357.SAMN05661109_00432"/>
<evidence type="ECO:0000256" key="1">
    <source>
        <dbReference type="ARBA" id="ARBA00004651"/>
    </source>
</evidence>
<evidence type="ECO:0000256" key="3">
    <source>
        <dbReference type="ARBA" id="ARBA00022679"/>
    </source>
</evidence>
<dbReference type="RefSeq" id="WP_092255436.1">
    <property type="nucleotide sequence ID" value="NZ_CP047199.1"/>
</dbReference>
<dbReference type="UniPathway" id="UPA00666"/>
<evidence type="ECO:0000256" key="7">
    <source>
        <dbReference type="ARBA" id="ARBA00023315"/>
    </source>
</evidence>
<feature type="transmembrane region" description="Helical" evidence="8">
    <location>
        <begin position="110"/>
        <end position="132"/>
    </location>
</feature>
<evidence type="ECO:0000256" key="8">
    <source>
        <dbReference type="HAMAP-Rule" id="MF_01148"/>
    </source>
</evidence>
<organism evidence="10 11">
    <name type="scientific">Corynebacterium cystitidis DSM 20524</name>
    <dbReference type="NCBI Taxonomy" id="1121357"/>
    <lineage>
        <taxon>Bacteria</taxon>
        <taxon>Bacillati</taxon>
        <taxon>Actinomycetota</taxon>
        <taxon>Actinomycetes</taxon>
        <taxon>Mycobacteriales</taxon>
        <taxon>Corynebacteriaceae</taxon>
        <taxon>Corynebacterium</taxon>
    </lineage>
</organism>
<dbReference type="GO" id="GO:0005886">
    <property type="term" value="C:plasma membrane"/>
    <property type="evidence" value="ECO:0007669"/>
    <property type="project" value="UniProtKB-SubCell"/>
</dbReference>
<name>A0A1H9PR46_9CORY</name>
<comment type="function">
    <text evidence="8">Catalyzes the phospholipid dependent N-acylation of the N-terminal cysteine of apolipoprotein, the last step in lipoprotein maturation.</text>
</comment>
<feature type="transmembrane region" description="Helical" evidence="8">
    <location>
        <begin position="152"/>
        <end position="173"/>
    </location>
</feature>
<dbReference type="PANTHER" id="PTHR38686:SF1">
    <property type="entry name" value="APOLIPOPROTEIN N-ACYLTRANSFERASE"/>
    <property type="match status" value="1"/>
</dbReference>
<evidence type="ECO:0000259" key="9">
    <source>
        <dbReference type="PROSITE" id="PS50263"/>
    </source>
</evidence>
<accession>A0A1H9PR46</accession>
<dbReference type="SUPFAM" id="SSF56317">
    <property type="entry name" value="Carbon-nitrogen hydrolase"/>
    <property type="match status" value="1"/>
</dbReference>
<dbReference type="PROSITE" id="PS50263">
    <property type="entry name" value="CN_HYDROLASE"/>
    <property type="match status" value="1"/>
</dbReference>
<evidence type="ECO:0000256" key="2">
    <source>
        <dbReference type="ARBA" id="ARBA00022475"/>
    </source>
</evidence>
<keyword evidence="3 8" id="KW-0808">Transferase</keyword>
<comment type="pathway">
    <text evidence="8">Protein modification; lipoprotein biosynthesis (N-acyl transfer).</text>
</comment>
<keyword evidence="5 8" id="KW-1133">Transmembrane helix</keyword>
<dbReference type="PANTHER" id="PTHR38686">
    <property type="entry name" value="APOLIPOPROTEIN N-ACYLTRANSFERASE"/>
    <property type="match status" value="1"/>
</dbReference>
<keyword evidence="11" id="KW-1185">Reference proteome</keyword>
<dbReference type="CDD" id="cd07571">
    <property type="entry name" value="ALP_N-acyl_transferase"/>
    <property type="match status" value="1"/>
</dbReference>
<feature type="domain" description="CN hydrolase" evidence="9">
    <location>
        <begin position="208"/>
        <end position="454"/>
    </location>
</feature>
<dbReference type="GO" id="GO:0016410">
    <property type="term" value="F:N-acyltransferase activity"/>
    <property type="evidence" value="ECO:0007669"/>
    <property type="project" value="UniProtKB-UniRule"/>
</dbReference>
<dbReference type="Pfam" id="PF20154">
    <property type="entry name" value="LNT_N"/>
    <property type="match status" value="1"/>
</dbReference>
<dbReference type="Gene3D" id="3.60.110.10">
    <property type="entry name" value="Carbon-nitrogen hydrolase"/>
    <property type="match status" value="1"/>
</dbReference>
<dbReference type="InterPro" id="IPR036526">
    <property type="entry name" value="C-N_Hydrolase_sf"/>
</dbReference>
<evidence type="ECO:0000256" key="5">
    <source>
        <dbReference type="ARBA" id="ARBA00022989"/>
    </source>
</evidence>
<dbReference type="EC" id="2.3.1.269" evidence="8"/>
<dbReference type="AlphaFoldDB" id="A0A1H9PR46"/>
<evidence type="ECO:0000256" key="6">
    <source>
        <dbReference type="ARBA" id="ARBA00023136"/>
    </source>
</evidence>
<protein>
    <recommendedName>
        <fullName evidence="8">Apolipoprotein N-acyltransferase</fullName>
        <shortName evidence="8">ALP N-acyltransferase</shortName>
        <ecNumber evidence="8">2.3.1.269</ecNumber>
    </recommendedName>
</protein>
<proteinExistence type="inferred from homology"/>
<feature type="transmembrane region" description="Helical" evidence="8">
    <location>
        <begin position="80"/>
        <end position="103"/>
    </location>
</feature>
<dbReference type="GO" id="GO:0042158">
    <property type="term" value="P:lipoprotein biosynthetic process"/>
    <property type="evidence" value="ECO:0007669"/>
    <property type="project" value="UniProtKB-UniRule"/>
</dbReference>
<keyword evidence="7 8" id="KW-0012">Acyltransferase</keyword>
<dbReference type="Proteomes" id="UP000198929">
    <property type="component" value="Unassembled WGS sequence"/>
</dbReference>
<feature type="transmembrane region" description="Helical" evidence="8">
    <location>
        <begin position="52"/>
        <end position="74"/>
    </location>
</feature>
<dbReference type="InterPro" id="IPR004563">
    <property type="entry name" value="Apolipo_AcylTrfase"/>
</dbReference>
<feature type="transmembrane region" description="Helical" evidence="8">
    <location>
        <begin position="27"/>
        <end position="45"/>
    </location>
</feature>
<dbReference type="HAMAP" id="MF_01148">
    <property type="entry name" value="Lnt"/>
    <property type="match status" value="1"/>
</dbReference>
<feature type="transmembrane region" description="Helical" evidence="8">
    <location>
        <begin position="180"/>
        <end position="198"/>
    </location>
</feature>
<comment type="subcellular location">
    <subcellularLocation>
        <location evidence="1 8">Cell membrane</location>
        <topology evidence="1 8">Multi-pass membrane protein</topology>
    </subcellularLocation>
</comment>
<evidence type="ECO:0000313" key="10">
    <source>
        <dbReference type="EMBL" id="SER50674.1"/>
    </source>
</evidence>
<comment type="similarity">
    <text evidence="8">Belongs to the CN hydrolase family. Apolipoprotein N-acyltransferase subfamily.</text>
</comment>
<dbReference type="InterPro" id="IPR045378">
    <property type="entry name" value="LNT_N"/>
</dbReference>
<comment type="catalytic activity">
    <reaction evidence="8">
        <text>N-terminal S-1,2-diacyl-sn-glyceryl-L-cysteinyl-[lipoprotein] + a glycerophospholipid = N-acyl-S-1,2-diacyl-sn-glyceryl-L-cysteinyl-[lipoprotein] + a 2-acyl-sn-glycero-3-phospholipid + H(+)</text>
        <dbReference type="Rhea" id="RHEA:48228"/>
        <dbReference type="Rhea" id="RHEA-COMP:14681"/>
        <dbReference type="Rhea" id="RHEA-COMP:14684"/>
        <dbReference type="ChEBI" id="CHEBI:15378"/>
        <dbReference type="ChEBI" id="CHEBI:136912"/>
        <dbReference type="ChEBI" id="CHEBI:140656"/>
        <dbReference type="ChEBI" id="CHEBI:140657"/>
        <dbReference type="ChEBI" id="CHEBI:140660"/>
        <dbReference type="EC" id="2.3.1.269"/>
    </reaction>
</comment>
<evidence type="ECO:0000256" key="4">
    <source>
        <dbReference type="ARBA" id="ARBA00022692"/>
    </source>
</evidence>
<keyword evidence="10" id="KW-0449">Lipoprotein</keyword>
<keyword evidence="6 8" id="KW-0472">Membrane</keyword>
<dbReference type="Pfam" id="PF00795">
    <property type="entry name" value="CN_hydrolase"/>
    <property type="match status" value="1"/>
</dbReference>
<feature type="transmembrane region" description="Helical" evidence="8">
    <location>
        <begin position="464"/>
        <end position="486"/>
    </location>
</feature>
<evidence type="ECO:0000313" key="11">
    <source>
        <dbReference type="Proteomes" id="UP000198929"/>
    </source>
</evidence>
<gene>
    <name evidence="8" type="primary">lnt</name>
    <name evidence="10" type="ORF">SAMN05661109_00432</name>
</gene>
<dbReference type="EMBL" id="FOGQ01000001">
    <property type="protein sequence ID" value="SER50674.1"/>
    <property type="molecule type" value="Genomic_DNA"/>
</dbReference>
<keyword evidence="2 8" id="KW-1003">Cell membrane</keyword>
<reference evidence="11" key="1">
    <citation type="submission" date="2016-10" db="EMBL/GenBank/DDBJ databases">
        <authorList>
            <person name="Varghese N."/>
            <person name="Submissions S."/>
        </authorList>
    </citation>
    <scope>NUCLEOTIDE SEQUENCE [LARGE SCALE GENOMIC DNA]</scope>
    <source>
        <strain evidence="11">DSM 20524</strain>
    </source>
</reference>
<dbReference type="InterPro" id="IPR003010">
    <property type="entry name" value="C-N_Hydrolase"/>
</dbReference>
<dbReference type="NCBIfam" id="TIGR00546">
    <property type="entry name" value="lnt"/>
    <property type="match status" value="1"/>
</dbReference>
<keyword evidence="4 8" id="KW-0812">Transmembrane</keyword>